<name>A0ACB0L2B2_TRIPR</name>
<sequence length="206" mass="23916">MIVRSGQEFINHLSPKLMDRLQNLSVLLVNAKGIRHTNIVGTPSYYVIIECGSQSQRSKISSDKNKNPCWNEKFIFDFSSFDCKMKSTYLKCKIMDTEFFTNGGFVGEAKVYIDGIITEGTKHGFIEIKPAAYNVVLEDDTYKGQIKIGFKFIANKEKYVMKNQESIVVEKQPKRSICGSIWRTSWWKFLFFYNKKINSKDKQKRK</sequence>
<protein>
    <submittedName>
        <fullName evidence="1">Uncharacterized protein</fullName>
    </submittedName>
</protein>
<dbReference type="Proteomes" id="UP001177021">
    <property type="component" value="Unassembled WGS sequence"/>
</dbReference>
<evidence type="ECO:0000313" key="2">
    <source>
        <dbReference type="Proteomes" id="UP001177021"/>
    </source>
</evidence>
<dbReference type="EMBL" id="CASHSV030000409">
    <property type="protein sequence ID" value="CAJ2662697.1"/>
    <property type="molecule type" value="Genomic_DNA"/>
</dbReference>
<organism evidence="1 2">
    <name type="scientific">Trifolium pratense</name>
    <name type="common">Red clover</name>
    <dbReference type="NCBI Taxonomy" id="57577"/>
    <lineage>
        <taxon>Eukaryota</taxon>
        <taxon>Viridiplantae</taxon>
        <taxon>Streptophyta</taxon>
        <taxon>Embryophyta</taxon>
        <taxon>Tracheophyta</taxon>
        <taxon>Spermatophyta</taxon>
        <taxon>Magnoliopsida</taxon>
        <taxon>eudicotyledons</taxon>
        <taxon>Gunneridae</taxon>
        <taxon>Pentapetalae</taxon>
        <taxon>rosids</taxon>
        <taxon>fabids</taxon>
        <taxon>Fabales</taxon>
        <taxon>Fabaceae</taxon>
        <taxon>Papilionoideae</taxon>
        <taxon>50 kb inversion clade</taxon>
        <taxon>NPAAA clade</taxon>
        <taxon>Hologalegina</taxon>
        <taxon>IRL clade</taxon>
        <taxon>Trifolieae</taxon>
        <taxon>Trifolium</taxon>
    </lineage>
</organism>
<evidence type="ECO:0000313" key="1">
    <source>
        <dbReference type="EMBL" id="CAJ2662697.1"/>
    </source>
</evidence>
<comment type="caution">
    <text evidence="1">The sequence shown here is derived from an EMBL/GenBank/DDBJ whole genome shotgun (WGS) entry which is preliminary data.</text>
</comment>
<reference evidence="1" key="1">
    <citation type="submission" date="2023-10" db="EMBL/GenBank/DDBJ databases">
        <authorList>
            <person name="Rodriguez Cubillos JULIANA M."/>
            <person name="De Vega J."/>
        </authorList>
    </citation>
    <scope>NUCLEOTIDE SEQUENCE</scope>
</reference>
<gene>
    <name evidence="1" type="ORF">MILVUS5_LOCUS28250</name>
</gene>
<keyword evidence="2" id="KW-1185">Reference proteome</keyword>
<accession>A0ACB0L2B2</accession>
<proteinExistence type="predicted"/>